<evidence type="ECO:0000313" key="4">
    <source>
        <dbReference type="Proteomes" id="UP001516023"/>
    </source>
</evidence>
<feature type="compositionally biased region" description="Low complexity" evidence="1">
    <location>
        <begin position="55"/>
        <end position="73"/>
    </location>
</feature>
<protein>
    <submittedName>
        <fullName evidence="3">Uncharacterized protein</fullName>
    </submittedName>
</protein>
<feature type="transmembrane region" description="Helical" evidence="2">
    <location>
        <begin position="15"/>
        <end position="32"/>
    </location>
</feature>
<comment type="caution">
    <text evidence="3">The sequence shown here is derived from an EMBL/GenBank/DDBJ whole genome shotgun (WGS) entry which is preliminary data.</text>
</comment>
<evidence type="ECO:0000256" key="1">
    <source>
        <dbReference type="SAM" id="MobiDB-lite"/>
    </source>
</evidence>
<name>A0ABD3Q4P1_9STRA</name>
<dbReference type="Proteomes" id="UP001516023">
    <property type="component" value="Unassembled WGS sequence"/>
</dbReference>
<keyword evidence="2" id="KW-1133">Transmembrane helix</keyword>
<gene>
    <name evidence="3" type="ORF">HJC23_000772</name>
</gene>
<keyword evidence="2" id="KW-0812">Transmembrane</keyword>
<dbReference type="AlphaFoldDB" id="A0ABD3Q4P1"/>
<keyword evidence="4" id="KW-1185">Reference proteome</keyword>
<organism evidence="3 4">
    <name type="scientific">Cyclotella cryptica</name>
    <dbReference type="NCBI Taxonomy" id="29204"/>
    <lineage>
        <taxon>Eukaryota</taxon>
        <taxon>Sar</taxon>
        <taxon>Stramenopiles</taxon>
        <taxon>Ochrophyta</taxon>
        <taxon>Bacillariophyta</taxon>
        <taxon>Coscinodiscophyceae</taxon>
        <taxon>Thalassiosirophycidae</taxon>
        <taxon>Stephanodiscales</taxon>
        <taxon>Stephanodiscaceae</taxon>
        <taxon>Cyclotella</taxon>
    </lineage>
</organism>
<keyword evidence="2" id="KW-0472">Membrane</keyword>
<dbReference type="EMBL" id="JABMIG020000093">
    <property type="protein sequence ID" value="KAL3793230.1"/>
    <property type="molecule type" value="Genomic_DNA"/>
</dbReference>
<proteinExistence type="predicted"/>
<sequence length="334" mass="36959">MTPSQSNPTLSNNPTMLYVSLFLFAIISYLLYKYVLSPAQTQPTPSSSVVTQRNTASSSRSTAPSSSTTTAATDGYFSYGTPRHPPHFIPPDKWDRSTSLSKHLLQGIVPFRSTPAHGYETRIQKQSSSHDDVDMIVTNRKERARIFARLFSISTSTGEEGSSLKKKQPPPNRGANIVVTIHPSDVSCIKLQKALMLLGTYYNLFVLVDAGNLFANGNGDDAGVKEKQQQMKEQRECIQKFRSEILNSNELTATTTMAMSFRLNSQILPPHRIVFLSTPEGRVAFVRQLHGVELVVDGDEKVTRELERFGHCVLVYPRDGGEGGYSALGKFLVP</sequence>
<feature type="region of interest" description="Disordered" evidence="1">
    <location>
        <begin position="40"/>
        <end position="77"/>
    </location>
</feature>
<reference evidence="3 4" key="1">
    <citation type="journal article" date="2020" name="G3 (Bethesda)">
        <title>Improved Reference Genome for Cyclotella cryptica CCMP332, a Model for Cell Wall Morphogenesis, Salinity Adaptation, and Lipid Production in Diatoms (Bacillariophyta).</title>
        <authorList>
            <person name="Roberts W.R."/>
            <person name="Downey K.M."/>
            <person name="Ruck E.C."/>
            <person name="Traller J.C."/>
            <person name="Alverson A.J."/>
        </authorList>
    </citation>
    <scope>NUCLEOTIDE SEQUENCE [LARGE SCALE GENOMIC DNA]</scope>
    <source>
        <strain evidence="3 4">CCMP332</strain>
    </source>
</reference>
<accession>A0ABD3Q4P1</accession>
<evidence type="ECO:0000313" key="3">
    <source>
        <dbReference type="EMBL" id="KAL3793230.1"/>
    </source>
</evidence>
<evidence type="ECO:0000256" key="2">
    <source>
        <dbReference type="SAM" id="Phobius"/>
    </source>
</evidence>